<dbReference type="AlphaFoldDB" id="A0A814VA50"/>
<dbReference type="Pfam" id="PF08241">
    <property type="entry name" value="Methyltransf_11"/>
    <property type="match status" value="1"/>
</dbReference>
<evidence type="ECO:0000313" key="7">
    <source>
        <dbReference type="Proteomes" id="UP000663828"/>
    </source>
</evidence>
<dbReference type="InterPro" id="IPR029063">
    <property type="entry name" value="SAM-dependent_MTases_sf"/>
</dbReference>
<comment type="similarity">
    <text evidence="1">Belongs to the methyltransferase superfamily.</text>
</comment>
<evidence type="ECO:0000313" key="6">
    <source>
        <dbReference type="EMBL" id="CAF1519596.1"/>
    </source>
</evidence>
<keyword evidence="3" id="KW-0808">Transferase</keyword>
<keyword evidence="2" id="KW-0489">Methyltransferase</keyword>
<dbReference type="EMBL" id="CAJNOJ010000139">
    <property type="protein sequence ID" value="CAF1184125.1"/>
    <property type="molecule type" value="Genomic_DNA"/>
</dbReference>
<protein>
    <recommendedName>
        <fullName evidence="4">Methyltransferase type 11 domain-containing protein</fullName>
    </recommendedName>
</protein>
<dbReference type="CDD" id="cd02440">
    <property type="entry name" value="AdoMet_MTases"/>
    <property type="match status" value="1"/>
</dbReference>
<evidence type="ECO:0000256" key="3">
    <source>
        <dbReference type="ARBA" id="ARBA00022679"/>
    </source>
</evidence>
<dbReference type="Proteomes" id="UP000663852">
    <property type="component" value="Unassembled WGS sequence"/>
</dbReference>
<evidence type="ECO:0000313" key="5">
    <source>
        <dbReference type="EMBL" id="CAF1184125.1"/>
    </source>
</evidence>
<reference evidence="5" key="1">
    <citation type="submission" date="2021-02" db="EMBL/GenBank/DDBJ databases">
        <authorList>
            <person name="Nowell W R."/>
        </authorList>
    </citation>
    <scope>NUCLEOTIDE SEQUENCE</scope>
</reference>
<dbReference type="GO" id="GO:0008757">
    <property type="term" value="F:S-adenosylmethionine-dependent methyltransferase activity"/>
    <property type="evidence" value="ECO:0007669"/>
    <property type="project" value="InterPro"/>
</dbReference>
<evidence type="ECO:0000259" key="4">
    <source>
        <dbReference type="Pfam" id="PF08241"/>
    </source>
</evidence>
<evidence type="ECO:0000256" key="2">
    <source>
        <dbReference type="ARBA" id="ARBA00022603"/>
    </source>
</evidence>
<feature type="domain" description="Methyltransferase type 11" evidence="4">
    <location>
        <begin position="48"/>
        <end position="133"/>
    </location>
</feature>
<dbReference type="InterPro" id="IPR051052">
    <property type="entry name" value="Diverse_substrate_MTase"/>
</dbReference>
<name>A0A814VA50_ADIRI</name>
<dbReference type="Gene3D" id="3.40.50.150">
    <property type="entry name" value="Vaccinia Virus protein VP39"/>
    <property type="match status" value="1"/>
</dbReference>
<gene>
    <name evidence="5" type="ORF">EDS130_LOCUS24418</name>
    <name evidence="6" type="ORF">XAT740_LOCUS40710</name>
</gene>
<keyword evidence="7" id="KW-1185">Reference proteome</keyword>
<dbReference type="InterPro" id="IPR013216">
    <property type="entry name" value="Methyltransf_11"/>
</dbReference>
<dbReference type="PANTHER" id="PTHR44942">
    <property type="entry name" value="METHYLTRANSF_11 DOMAIN-CONTAINING PROTEIN"/>
    <property type="match status" value="1"/>
</dbReference>
<dbReference type="EMBL" id="CAJNOR010004664">
    <property type="protein sequence ID" value="CAF1519596.1"/>
    <property type="molecule type" value="Genomic_DNA"/>
</dbReference>
<evidence type="ECO:0000256" key="1">
    <source>
        <dbReference type="ARBA" id="ARBA00008361"/>
    </source>
</evidence>
<dbReference type="GO" id="GO:0032259">
    <property type="term" value="P:methylation"/>
    <property type="evidence" value="ECO:0007669"/>
    <property type="project" value="UniProtKB-KW"/>
</dbReference>
<accession>A0A814VA50</accession>
<proteinExistence type="inferred from homology"/>
<dbReference type="PANTHER" id="PTHR44942:SF4">
    <property type="entry name" value="METHYLTRANSFERASE TYPE 11 DOMAIN-CONTAINING PROTEIN"/>
    <property type="match status" value="1"/>
</dbReference>
<organism evidence="5 8">
    <name type="scientific">Adineta ricciae</name>
    <name type="common">Rotifer</name>
    <dbReference type="NCBI Taxonomy" id="249248"/>
    <lineage>
        <taxon>Eukaryota</taxon>
        <taxon>Metazoa</taxon>
        <taxon>Spiralia</taxon>
        <taxon>Gnathifera</taxon>
        <taxon>Rotifera</taxon>
        <taxon>Eurotatoria</taxon>
        <taxon>Bdelloidea</taxon>
        <taxon>Adinetida</taxon>
        <taxon>Adinetidae</taxon>
        <taxon>Adineta</taxon>
    </lineage>
</organism>
<evidence type="ECO:0000313" key="8">
    <source>
        <dbReference type="Proteomes" id="UP000663852"/>
    </source>
</evidence>
<comment type="caution">
    <text evidence="5">The sequence shown here is derived from an EMBL/GenBank/DDBJ whole genome shotgun (WGS) entry which is preliminary data.</text>
</comment>
<dbReference type="SUPFAM" id="SSF53335">
    <property type="entry name" value="S-adenosyl-L-methionine-dependent methyltransferases"/>
    <property type="match status" value="1"/>
</dbReference>
<sequence length="279" mass="31998">MTSQLFVGEDHTAKYRLYRPGYPKEVFEHIRNYYFDGKSTDEKIPLAVDVACGSGQATVDLSSFCERVIGTDVSADQIAHAIPKDNVEYRCSPGEDLSFLESNSVDLITIATALHWLDVEKFLKEVQRVLKPHVGVIAIWTYSFGSLEHPDADAVYQEFHQVTLKPYANEKQPLVTNYYQSLIPLFPYKSTLQEYTIESRSESTLEPFLSALETVSPAQTYRKQMGEQKYQELFNTLREKFIQAYRKSEVQNDKDQVGDANQIKITGVRPIRLYLMKKN</sequence>
<dbReference type="Proteomes" id="UP000663828">
    <property type="component" value="Unassembled WGS sequence"/>
</dbReference>
<dbReference type="OrthoDB" id="506498at2759"/>